<reference evidence="1" key="1">
    <citation type="submission" date="2021-01" db="EMBL/GenBank/DDBJ databases">
        <title>Modified the classification status of verrucomicrobia.</title>
        <authorList>
            <person name="Feng X."/>
        </authorList>
    </citation>
    <scope>NUCLEOTIDE SEQUENCE</scope>
    <source>
        <strain evidence="1">KCTC 22201</strain>
    </source>
</reference>
<evidence type="ECO:0000313" key="1">
    <source>
        <dbReference type="EMBL" id="MBK1829048.1"/>
    </source>
</evidence>
<dbReference type="RefSeq" id="WP_200283534.1">
    <property type="nucleotide sequence ID" value="NZ_JAENII010000030.1"/>
</dbReference>
<proteinExistence type="predicted"/>
<accession>A0A934RGC3</accession>
<evidence type="ECO:0000313" key="2">
    <source>
        <dbReference type="Proteomes" id="UP000658278"/>
    </source>
</evidence>
<dbReference type="Proteomes" id="UP000658278">
    <property type="component" value="Unassembled WGS sequence"/>
</dbReference>
<dbReference type="AlphaFoldDB" id="A0A934RGC3"/>
<sequence>MADWKFCCETKESIPLPPEYTFPQAFNYLNPECNSFYILTAPNGDYLQCGGSKERCTVERRIHSTGGYDHEVLGKKDGSEVMTHVDMSAGGVEVQEREVFRHWEAIDLFKKFFAGDDFPEEIVFRKVNL</sequence>
<protein>
    <submittedName>
        <fullName evidence="1">Uncharacterized protein</fullName>
    </submittedName>
</protein>
<name>A0A934RGC3_9BACT</name>
<organism evidence="1 2">
    <name type="scientific">Haloferula rosea</name>
    <dbReference type="NCBI Taxonomy" id="490093"/>
    <lineage>
        <taxon>Bacteria</taxon>
        <taxon>Pseudomonadati</taxon>
        <taxon>Verrucomicrobiota</taxon>
        <taxon>Verrucomicrobiia</taxon>
        <taxon>Verrucomicrobiales</taxon>
        <taxon>Verrucomicrobiaceae</taxon>
        <taxon>Haloferula</taxon>
    </lineage>
</organism>
<keyword evidence="2" id="KW-1185">Reference proteome</keyword>
<gene>
    <name evidence="1" type="ORF">JIN81_18600</name>
</gene>
<comment type="caution">
    <text evidence="1">The sequence shown here is derived from an EMBL/GenBank/DDBJ whole genome shotgun (WGS) entry which is preliminary data.</text>
</comment>
<dbReference type="EMBL" id="JAENII010000030">
    <property type="protein sequence ID" value="MBK1829048.1"/>
    <property type="molecule type" value="Genomic_DNA"/>
</dbReference>